<evidence type="ECO:0000313" key="3">
    <source>
        <dbReference type="EMBL" id="RRQ84126.1"/>
    </source>
</evidence>
<sequence length="74" mass="8415">MAQDPTEPDTIEELDEETAPELGVEEPEVDAVEQQADVRPERDDTLTAEKKDRANEADLLEQTRVVSLDEDDYR</sequence>
<reference evidence="2 5" key="2">
    <citation type="submission" date="2020-04" db="EMBL/GenBank/DDBJ databases">
        <title>Characterization and engineering of Streptomyces griseofuscus DSM40191 as a potential heterologous host for expression of BGCs.</title>
        <authorList>
            <person name="Gren T."/>
            <person name="Whitford C.M."/>
            <person name="Mohite O.S."/>
            <person name="Joergensen T.S."/>
            <person name="Nielsen J.B."/>
            <person name="Lee S.Y."/>
            <person name="Weber T."/>
        </authorList>
    </citation>
    <scope>NUCLEOTIDE SEQUENCE [LARGE SCALE GENOMIC DNA]</scope>
    <source>
        <strain evidence="2 5">DSM 40191</strain>
    </source>
</reference>
<organism evidence="3 4">
    <name type="scientific">Streptomyces griseofuscus</name>
    <dbReference type="NCBI Taxonomy" id="146922"/>
    <lineage>
        <taxon>Bacteria</taxon>
        <taxon>Bacillati</taxon>
        <taxon>Actinomycetota</taxon>
        <taxon>Actinomycetes</taxon>
        <taxon>Kitasatosporales</taxon>
        <taxon>Streptomycetaceae</taxon>
        <taxon>Streptomyces</taxon>
    </lineage>
</organism>
<dbReference type="EMBL" id="PDES01000010">
    <property type="protein sequence ID" value="RRQ84126.1"/>
    <property type="molecule type" value="Genomic_DNA"/>
</dbReference>
<protein>
    <submittedName>
        <fullName evidence="3">Uncharacterized protein</fullName>
    </submittedName>
</protein>
<dbReference type="EMBL" id="CP051006">
    <property type="protein sequence ID" value="QNT93170.1"/>
    <property type="molecule type" value="Genomic_DNA"/>
</dbReference>
<feature type="region of interest" description="Disordered" evidence="1">
    <location>
        <begin position="1"/>
        <end position="74"/>
    </location>
</feature>
<evidence type="ECO:0000313" key="5">
    <source>
        <dbReference type="Proteomes" id="UP000516422"/>
    </source>
</evidence>
<dbReference type="RefSeq" id="WP_037660050.1">
    <property type="nucleotide sequence ID" value="NZ_CP051006.1"/>
</dbReference>
<dbReference type="GeneID" id="91462442"/>
<gene>
    <name evidence="3" type="ORF">CQW44_23230</name>
    <name evidence="2" type="ORF">HEP81_02856</name>
</gene>
<evidence type="ECO:0000313" key="2">
    <source>
        <dbReference type="EMBL" id="QNT93170.1"/>
    </source>
</evidence>
<accession>A0A3R8WRM5</accession>
<dbReference type="AlphaFoldDB" id="A0A3R8WRM5"/>
<dbReference type="KEGG" id="sgf:HEP81_02856"/>
<name>A0A3R8WRM5_9ACTN</name>
<evidence type="ECO:0000256" key="1">
    <source>
        <dbReference type="SAM" id="MobiDB-lite"/>
    </source>
</evidence>
<feature type="compositionally biased region" description="Acidic residues" evidence="1">
    <location>
        <begin position="1"/>
        <end position="31"/>
    </location>
</feature>
<proteinExistence type="predicted"/>
<feature type="compositionally biased region" description="Basic and acidic residues" evidence="1">
    <location>
        <begin position="36"/>
        <end position="56"/>
    </location>
</feature>
<evidence type="ECO:0000313" key="4">
    <source>
        <dbReference type="Proteomes" id="UP000276379"/>
    </source>
</evidence>
<dbReference type="Proteomes" id="UP000276379">
    <property type="component" value="Unassembled WGS sequence"/>
</dbReference>
<reference evidence="3 4" key="1">
    <citation type="submission" date="2017-10" db="EMBL/GenBank/DDBJ databases">
        <title>Draft genome of actinobacteria isolated from guarana (Paullinia cupana (Mart.) Ducke.</title>
        <authorList>
            <person name="Siqueira K.A."/>
            <person name="Liotti R.G."/>
            <person name="Mendes T.A."/>
            <person name="Soares M.A."/>
        </authorList>
    </citation>
    <scope>NUCLEOTIDE SEQUENCE [LARGE SCALE GENOMIC DNA]</scope>
    <source>
        <strain evidence="3 4">199</strain>
    </source>
</reference>
<dbReference type="Proteomes" id="UP000516422">
    <property type="component" value="Chromosome"/>
</dbReference>
<keyword evidence="4" id="KW-1185">Reference proteome</keyword>